<proteinExistence type="predicted"/>
<evidence type="ECO:0000313" key="3">
    <source>
        <dbReference type="Proteomes" id="UP001172102"/>
    </source>
</evidence>
<evidence type="ECO:0000256" key="1">
    <source>
        <dbReference type="SAM" id="Phobius"/>
    </source>
</evidence>
<feature type="transmembrane region" description="Helical" evidence="1">
    <location>
        <begin position="145"/>
        <end position="164"/>
    </location>
</feature>
<reference evidence="2" key="1">
    <citation type="submission" date="2023-06" db="EMBL/GenBank/DDBJ databases">
        <title>Genome-scale phylogeny and comparative genomics of the fungal order Sordariales.</title>
        <authorList>
            <consortium name="Lawrence Berkeley National Laboratory"/>
            <person name="Hensen N."/>
            <person name="Bonometti L."/>
            <person name="Westerberg I."/>
            <person name="Brannstrom I.O."/>
            <person name="Guillou S."/>
            <person name="Cros-Aarteil S."/>
            <person name="Calhoun S."/>
            <person name="Haridas S."/>
            <person name="Kuo A."/>
            <person name="Mondo S."/>
            <person name="Pangilinan J."/>
            <person name="Riley R."/>
            <person name="Labutti K."/>
            <person name="Andreopoulos B."/>
            <person name="Lipzen A."/>
            <person name="Chen C."/>
            <person name="Yanf M."/>
            <person name="Daum C."/>
            <person name="Ng V."/>
            <person name="Clum A."/>
            <person name="Steindorff A."/>
            <person name="Ohm R."/>
            <person name="Martin F."/>
            <person name="Silar P."/>
            <person name="Natvig D."/>
            <person name="Lalanne C."/>
            <person name="Gautier V."/>
            <person name="Ament-Velasquez S.L."/>
            <person name="Kruys A."/>
            <person name="Hutchinson M.I."/>
            <person name="Powell A.J."/>
            <person name="Barry K."/>
            <person name="Miller A.N."/>
            <person name="Grigoriev I.V."/>
            <person name="Debuchy R."/>
            <person name="Gladieux P."/>
            <person name="Thoren M.H."/>
            <person name="Johannesson H."/>
        </authorList>
    </citation>
    <scope>NUCLEOTIDE SEQUENCE</scope>
    <source>
        <strain evidence="2">SMH4607-1</strain>
    </source>
</reference>
<name>A0AA40ASF0_9PEZI</name>
<dbReference type="EMBL" id="JAUKUA010000003">
    <property type="protein sequence ID" value="KAK0721122.1"/>
    <property type="molecule type" value="Genomic_DNA"/>
</dbReference>
<evidence type="ECO:0008006" key="4">
    <source>
        <dbReference type="Google" id="ProtNLM"/>
    </source>
</evidence>
<keyword evidence="1" id="KW-0812">Transmembrane</keyword>
<keyword evidence="1" id="KW-1133">Transmembrane helix</keyword>
<keyword evidence="1" id="KW-0472">Membrane</keyword>
<organism evidence="2 3">
    <name type="scientific">Lasiosphaeris hirsuta</name>
    <dbReference type="NCBI Taxonomy" id="260670"/>
    <lineage>
        <taxon>Eukaryota</taxon>
        <taxon>Fungi</taxon>
        <taxon>Dikarya</taxon>
        <taxon>Ascomycota</taxon>
        <taxon>Pezizomycotina</taxon>
        <taxon>Sordariomycetes</taxon>
        <taxon>Sordariomycetidae</taxon>
        <taxon>Sordariales</taxon>
        <taxon>Lasiosphaeriaceae</taxon>
        <taxon>Lasiosphaeris</taxon>
    </lineage>
</organism>
<accession>A0AA40ASF0</accession>
<gene>
    <name evidence="2" type="ORF">B0H67DRAFT_578182</name>
</gene>
<protein>
    <recommendedName>
        <fullName evidence="4">DDE Tnp4 domain-containing protein</fullName>
    </recommendedName>
</protein>
<keyword evidence="3" id="KW-1185">Reference proteome</keyword>
<dbReference type="AlphaFoldDB" id="A0AA40ASF0"/>
<evidence type="ECO:0000313" key="2">
    <source>
        <dbReference type="EMBL" id="KAK0721122.1"/>
    </source>
</evidence>
<comment type="caution">
    <text evidence="2">The sequence shown here is derived from an EMBL/GenBank/DDBJ whole genome shotgun (WGS) entry which is preliminary data.</text>
</comment>
<dbReference type="Proteomes" id="UP001172102">
    <property type="component" value="Unassembled WGS sequence"/>
</dbReference>
<sequence length="168" mass="19511">MLHTSFRSTRVQYQGSWQAYFLTFCTPTGGRLARSLAGTRSEDQRSQRLYWCPRRNAHGGTHQPQAPDPAEQEFGMLKRKWKIVRIVPIEYSIEKQVQIVYAVTGLHNFPLARREKDEIRPAELQILSLARVWVRRVVRRRHPDIIPYYCVCVMGSIFAVSPIAKKEG</sequence>